<evidence type="ECO:0000256" key="1">
    <source>
        <dbReference type="SAM" id="MobiDB-lite"/>
    </source>
</evidence>
<organism evidence="2 3">
    <name type="scientific">Phytophthora oleae</name>
    <dbReference type="NCBI Taxonomy" id="2107226"/>
    <lineage>
        <taxon>Eukaryota</taxon>
        <taxon>Sar</taxon>
        <taxon>Stramenopiles</taxon>
        <taxon>Oomycota</taxon>
        <taxon>Peronosporomycetes</taxon>
        <taxon>Peronosporales</taxon>
        <taxon>Peronosporaceae</taxon>
        <taxon>Phytophthora</taxon>
    </lineage>
</organism>
<gene>
    <name evidence="2" type="ORF">V7S43_000829</name>
</gene>
<keyword evidence="3" id="KW-1185">Reference proteome</keyword>
<dbReference type="EMBL" id="JBIMZQ010000001">
    <property type="protein sequence ID" value="KAL3674903.1"/>
    <property type="molecule type" value="Genomic_DNA"/>
</dbReference>
<accession>A0ABD3G7E9</accession>
<dbReference type="Proteomes" id="UP001632037">
    <property type="component" value="Unassembled WGS sequence"/>
</dbReference>
<proteinExistence type="predicted"/>
<evidence type="ECO:0000313" key="3">
    <source>
        <dbReference type="Proteomes" id="UP001632037"/>
    </source>
</evidence>
<evidence type="ECO:0000313" key="2">
    <source>
        <dbReference type="EMBL" id="KAL3674903.1"/>
    </source>
</evidence>
<protein>
    <submittedName>
        <fullName evidence="2">Uncharacterized protein</fullName>
    </submittedName>
</protein>
<feature type="region of interest" description="Disordered" evidence="1">
    <location>
        <begin position="1"/>
        <end position="23"/>
    </location>
</feature>
<feature type="region of interest" description="Disordered" evidence="1">
    <location>
        <begin position="109"/>
        <end position="132"/>
    </location>
</feature>
<comment type="caution">
    <text evidence="2">The sequence shown here is derived from an EMBL/GenBank/DDBJ whole genome shotgun (WGS) entry which is preliminary data.</text>
</comment>
<sequence length="132" mass="14564">MSATTTTPAARMERKGMGPWRGTKPAGYIQHPELFMKKCIGFDVSIRVITGAKWQGVLCEVHDNGDVIIRPAQELLYDEKDGDELEEKLLVKGDILWLRRHLKDADSEAAAAAPALIQPEAELEEPSSPAKP</sequence>
<reference evidence="2 3" key="1">
    <citation type="submission" date="2024-09" db="EMBL/GenBank/DDBJ databases">
        <title>Genome sequencing and assembly of Phytophthora oleae, isolate VK10A, causative agent of rot of olive drupes.</title>
        <authorList>
            <person name="Conti Taguali S."/>
            <person name="Riolo M."/>
            <person name="La Spada F."/>
            <person name="Cacciola S.O."/>
            <person name="Dionisio G."/>
        </authorList>
    </citation>
    <scope>NUCLEOTIDE SEQUENCE [LARGE SCALE GENOMIC DNA]</scope>
    <source>
        <strain evidence="2 3">VK10A</strain>
    </source>
</reference>
<name>A0ABD3G7E9_9STRA</name>
<dbReference type="AlphaFoldDB" id="A0ABD3G7E9"/>